<protein>
    <submittedName>
        <fullName evidence="5">Histidine triad nucleotide-binding protein</fullName>
    </submittedName>
</protein>
<dbReference type="Gene3D" id="3.30.428.10">
    <property type="entry name" value="HIT-like"/>
    <property type="match status" value="1"/>
</dbReference>
<dbReference type="STRING" id="378794.GCA_001570625_01968"/>
<feature type="domain" description="HIT" evidence="4">
    <location>
        <begin position="14"/>
        <end position="123"/>
    </location>
</feature>
<name>A0A354YXR5_9FIRM</name>
<dbReference type="SUPFAM" id="SSF54197">
    <property type="entry name" value="HIT-like"/>
    <property type="match status" value="1"/>
</dbReference>
<proteinExistence type="predicted"/>
<feature type="active site" description="Tele-AMP-histidine intermediate" evidence="1">
    <location>
        <position position="109"/>
    </location>
</feature>
<evidence type="ECO:0000313" key="5">
    <source>
        <dbReference type="EMBL" id="HBK53506.1"/>
    </source>
</evidence>
<evidence type="ECO:0000256" key="1">
    <source>
        <dbReference type="PIRSR" id="PIRSR601310-1"/>
    </source>
</evidence>
<sequence>MIDGGENLNKSDCLFCKIVNREIPAELVYEDERIVAIKDINPAAPVHILLIPREHIVSLDQASNENVELLGCIQTTAAKLARELGIADKGYRLVNNCGEWGGQSVLHLHYHLLGGRQLAWPPG</sequence>
<dbReference type="PANTHER" id="PTHR23089">
    <property type="entry name" value="HISTIDINE TRIAD HIT PROTEIN"/>
    <property type="match status" value="1"/>
</dbReference>
<dbReference type="PROSITE" id="PS51084">
    <property type="entry name" value="HIT_2"/>
    <property type="match status" value="1"/>
</dbReference>
<dbReference type="AlphaFoldDB" id="A0A354YXR5"/>
<evidence type="ECO:0000259" key="4">
    <source>
        <dbReference type="PROSITE" id="PS51084"/>
    </source>
</evidence>
<evidence type="ECO:0000256" key="2">
    <source>
        <dbReference type="PIRSR" id="PIRSR601310-3"/>
    </source>
</evidence>
<organism evidence="5 6">
    <name type="scientific">Syntrophomonas wolfei</name>
    <dbReference type="NCBI Taxonomy" id="863"/>
    <lineage>
        <taxon>Bacteria</taxon>
        <taxon>Bacillati</taxon>
        <taxon>Bacillota</taxon>
        <taxon>Clostridia</taxon>
        <taxon>Eubacteriales</taxon>
        <taxon>Syntrophomonadaceae</taxon>
        <taxon>Syntrophomonas</taxon>
    </lineage>
</organism>
<evidence type="ECO:0000313" key="6">
    <source>
        <dbReference type="Proteomes" id="UP000263273"/>
    </source>
</evidence>
<dbReference type="InterPro" id="IPR011146">
    <property type="entry name" value="HIT-like"/>
</dbReference>
<dbReference type="InterPro" id="IPR001310">
    <property type="entry name" value="Histidine_triad_HIT"/>
</dbReference>
<evidence type="ECO:0000256" key="3">
    <source>
        <dbReference type="PROSITE-ProRule" id="PRU00464"/>
    </source>
</evidence>
<reference evidence="5 6" key="1">
    <citation type="journal article" date="2018" name="Nat. Biotechnol.">
        <title>A standardized bacterial taxonomy based on genome phylogeny substantially revises the tree of life.</title>
        <authorList>
            <person name="Parks D.H."/>
            <person name="Chuvochina M."/>
            <person name="Waite D.W."/>
            <person name="Rinke C."/>
            <person name="Skarshewski A."/>
            <person name="Chaumeil P.A."/>
            <person name="Hugenholtz P."/>
        </authorList>
    </citation>
    <scope>NUCLEOTIDE SEQUENCE [LARGE SCALE GENOMIC DNA]</scope>
    <source>
        <strain evidence="5">UBA10948</strain>
    </source>
</reference>
<dbReference type="Pfam" id="PF01230">
    <property type="entry name" value="HIT"/>
    <property type="match status" value="1"/>
</dbReference>
<feature type="short sequence motif" description="Histidine triad motif" evidence="2 3">
    <location>
        <begin position="107"/>
        <end position="111"/>
    </location>
</feature>
<dbReference type="CDD" id="cd01276">
    <property type="entry name" value="PKCI_related"/>
    <property type="match status" value="1"/>
</dbReference>
<dbReference type="PRINTS" id="PR00332">
    <property type="entry name" value="HISTRIAD"/>
</dbReference>
<accession>A0A354YXR5</accession>
<comment type="caution">
    <text evidence="5">The sequence shown here is derived from an EMBL/GenBank/DDBJ whole genome shotgun (WGS) entry which is preliminary data.</text>
</comment>
<gene>
    <name evidence="5" type="ORF">DDZ44_06195</name>
</gene>
<dbReference type="GO" id="GO:0003824">
    <property type="term" value="F:catalytic activity"/>
    <property type="evidence" value="ECO:0007669"/>
    <property type="project" value="InterPro"/>
</dbReference>
<dbReference type="InterPro" id="IPR036265">
    <property type="entry name" value="HIT-like_sf"/>
</dbReference>
<dbReference type="EMBL" id="DNZF01000139">
    <property type="protein sequence ID" value="HBK53506.1"/>
    <property type="molecule type" value="Genomic_DNA"/>
</dbReference>
<dbReference type="Proteomes" id="UP000263273">
    <property type="component" value="Unassembled WGS sequence"/>
</dbReference>